<dbReference type="HOGENOM" id="CLU_2808963_0_0_3"/>
<evidence type="ECO:0000313" key="2">
    <source>
        <dbReference type="Proteomes" id="UP000001420"/>
    </source>
</evidence>
<dbReference type="Proteomes" id="UP000001420">
    <property type="component" value="Chromosome"/>
</dbReference>
<protein>
    <submittedName>
        <fullName evidence="1">Uncharacterized protein</fullName>
    </submittedName>
</protein>
<dbReference type="KEGG" id="pma:Pro_0891"/>
<reference evidence="1 2" key="1">
    <citation type="journal article" date="2003" name="Proc. Natl. Acad. Sci. U.S.A.">
        <title>Genome sequence of the cyanobacterium Prochlorococcus marinus SS120, a nearly minimal oxyphototrophic genome.</title>
        <authorList>
            <person name="Dufresne A."/>
            <person name="Salanoubat M."/>
            <person name="Partensky F."/>
            <person name="Artiguenave F."/>
            <person name="Axmann I.M."/>
            <person name="Barbe V."/>
            <person name="Duprat S."/>
            <person name="Galperin M.Y."/>
            <person name="Koonin E.V."/>
            <person name="Le Gall F."/>
            <person name="Makarova K.S."/>
            <person name="Ostrowski M."/>
            <person name="Oztas S."/>
            <person name="Robert C."/>
            <person name="Rogozin I.B."/>
            <person name="Scanlan D.J."/>
            <person name="Tandeau de Marsac N."/>
            <person name="Weissenbach J."/>
            <person name="Wincker P."/>
            <person name="Wolf Y.I."/>
            <person name="Hess W.R."/>
        </authorList>
    </citation>
    <scope>NUCLEOTIDE SEQUENCE [LARGE SCALE GENOMIC DNA]</scope>
    <source>
        <strain evidence="2">SARG / CCMP1375 / SS120</strain>
    </source>
</reference>
<evidence type="ECO:0000313" key="1">
    <source>
        <dbReference type="EMBL" id="AAP99935.1"/>
    </source>
</evidence>
<gene>
    <name evidence="1" type="ordered locus">Pro_0891</name>
</gene>
<keyword evidence="2" id="KW-1185">Reference proteome</keyword>
<dbReference type="EMBL" id="AE017126">
    <property type="protein sequence ID" value="AAP99935.1"/>
    <property type="molecule type" value="Genomic_DNA"/>
</dbReference>
<proteinExistence type="predicted"/>
<dbReference type="OrthoDB" id="541564at2"/>
<sequence>MASLPELVYTTPQGGTIHKYELTGGKSSFLRYLGCYLGSCKFCNDLEEATVYLENTETTNY</sequence>
<dbReference type="EnsemblBacteria" id="AAP99935">
    <property type="protein sequence ID" value="AAP99935"/>
    <property type="gene ID" value="Pro_0891"/>
</dbReference>
<dbReference type="eggNOG" id="ENOG5030RIF">
    <property type="taxonomic scope" value="Bacteria"/>
</dbReference>
<name>Q7VC51_PROMA</name>
<organism evidence="1 2">
    <name type="scientific">Prochlorococcus marinus (strain SARG / CCMP1375 / SS120)</name>
    <dbReference type="NCBI Taxonomy" id="167539"/>
    <lineage>
        <taxon>Bacteria</taxon>
        <taxon>Bacillati</taxon>
        <taxon>Cyanobacteriota</taxon>
        <taxon>Cyanophyceae</taxon>
        <taxon>Synechococcales</taxon>
        <taxon>Prochlorococcaceae</taxon>
        <taxon>Prochlorococcus</taxon>
    </lineage>
</organism>
<accession>Q7VC51</accession>
<dbReference type="AlphaFoldDB" id="Q7VC51"/>